<protein>
    <submittedName>
        <fullName evidence="1">Uncharacterized protein</fullName>
    </submittedName>
</protein>
<proteinExistence type="predicted"/>
<sequence length="123" mass="13511">MNVTESFHLNKILRFLLDPDAGTARDEAAEAVAYLADRACAKLAAGLTGEQAAALLDSHIARRKTDERFGAAIDWLLNSRYMDPEAIVAFWGVTDGRWGVEDADRGFIDGRSLTELNRARGET</sequence>
<dbReference type="AlphaFoldDB" id="A0A940WDK2"/>
<dbReference type="Proteomes" id="UP000674234">
    <property type="component" value="Unassembled WGS sequence"/>
</dbReference>
<dbReference type="RefSeq" id="WP_210154861.1">
    <property type="nucleotide sequence ID" value="NZ_JAFCNB010000003.1"/>
</dbReference>
<gene>
    <name evidence="1" type="ORF">JOL79_07020</name>
</gene>
<name>A0A940WDK2_9ACTN</name>
<evidence type="ECO:0000313" key="2">
    <source>
        <dbReference type="Proteomes" id="UP000674234"/>
    </source>
</evidence>
<dbReference type="EMBL" id="JAFCNB010000003">
    <property type="protein sequence ID" value="MBP2703550.1"/>
    <property type="molecule type" value="Genomic_DNA"/>
</dbReference>
<organism evidence="1 2">
    <name type="scientific">Microbispora oryzae</name>
    <dbReference type="NCBI Taxonomy" id="2806554"/>
    <lineage>
        <taxon>Bacteria</taxon>
        <taxon>Bacillati</taxon>
        <taxon>Actinomycetota</taxon>
        <taxon>Actinomycetes</taxon>
        <taxon>Streptosporangiales</taxon>
        <taxon>Streptosporangiaceae</taxon>
        <taxon>Microbispora</taxon>
    </lineage>
</organism>
<accession>A0A940WDK2</accession>
<keyword evidence="2" id="KW-1185">Reference proteome</keyword>
<reference evidence="1" key="1">
    <citation type="submission" date="2021-02" db="EMBL/GenBank/DDBJ databases">
        <title>Draft genome sequence of Microbispora sp. RL4-1S isolated from rice leaves in Thailand.</title>
        <authorList>
            <person name="Muangham S."/>
            <person name="Duangmal K."/>
        </authorList>
    </citation>
    <scope>NUCLEOTIDE SEQUENCE</scope>
    <source>
        <strain evidence="1">RL4-1S</strain>
    </source>
</reference>
<comment type="caution">
    <text evidence="1">The sequence shown here is derived from an EMBL/GenBank/DDBJ whole genome shotgun (WGS) entry which is preliminary data.</text>
</comment>
<evidence type="ECO:0000313" key="1">
    <source>
        <dbReference type="EMBL" id="MBP2703550.1"/>
    </source>
</evidence>